<dbReference type="PANTHER" id="PTHR33273:SF4">
    <property type="entry name" value="ENDONUCLEASE_EXONUCLEASE_PHOSPHATASE DOMAIN-CONTAINING PROTEIN"/>
    <property type="match status" value="1"/>
</dbReference>
<evidence type="ECO:0000313" key="2">
    <source>
        <dbReference type="EMBL" id="CAD7570347.1"/>
    </source>
</evidence>
<evidence type="ECO:0000259" key="1">
    <source>
        <dbReference type="Pfam" id="PF14529"/>
    </source>
</evidence>
<proteinExistence type="predicted"/>
<accession>A0A7R9J104</accession>
<protein>
    <submittedName>
        <fullName evidence="2">(California timema) hypothetical protein</fullName>
    </submittedName>
</protein>
<dbReference type="InterPro" id="IPR036691">
    <property type="entry name" value="Endo/exonu/phosph_ase_sf"/>
</dbReference>
<dbReference type="EMBL" id="OE180014">
    <property type="protein sequence ID" value="CAD7570347.1"/>
    <property type="molecule type" value="Genomic_DNA"/>
</dbReference>
<name>A0A7R9J104_TIMCA</name>
<dbReference type="PANTHER" id="PTHR33273">
    <property type="entry name" value="DOMAIN-CONTAINING PROTEIN, PUTATIVE-RELATED"/>
    <property type="match status" value="1"/>
</dbReference>
<dbReference type="InterPro" id="IPR005135">
    <property type="entry name" value="Endo/exonuclease/phosphatase"/>
</dbReference>
<reference evidence="2" key="1">
    <citation type="submission" date="2020-11" db="EMBL/GenBank/DDBJ databases">
        <authorList>
            <person name="Tran Van P."/>
        </authorList>
    </citation>
    <scope>NUCLEOTIDE SEQUENCE</scope>
</reference>
<gene>
    <name evidence="2" type="ORF">TCMB3V08_LOCUS3052</name>
</gene>
<organism evidence="2">
    <name type="scientific">Timema californicum</name>
    <name type="common">California timema</name>
    <name type="synonym">Walking stick</name>
    <dbReference type="NCBI Taxonomy" id="61474"/>
    <lineage>
        <taxon>Eukaryota</taxon>
        <taxon>Metazoa</taxon>
        <taxon>Ecdysozoa</taxon>
        <taxon>Arthropoda</taxon>
        <taxon>Hexapoda</taxon>
        <taxon>Insecta</taxon>
        <taxon>Pterygota</taxon>
        <taxon>Neoptera</taxon>
        <taxon>Polyneoptera</taxon>
        <taxon>Phasmatodea</taxon>
        <taxon>Timematodea</taxon>
        <taxon>Timematoidea</taxon>
        <taxon>Timematidae</taxon>
        <taxon>Timema</taxon>
    </lineage>
</organism>
<dbReference type="GO" id="GO:0003824">
    <property type="term" value="F:catalytic activity"/>
    <property type="evidence" value="ECO:0007669"/>
    <property type="project" value="InterPro"/>
</dbReference>
<dbReference type="Pfam" id="PF14529">
    <property type="entry name" value="Exo_endo_phos_2"/>
    <property type="match status" value="1"/>
</dbReference>
<dbReference type="AlphaFoldDB" id="A0A7R9J104"/>
<dbReference type="Gene3D" id="3.60.10.10">
    <property type="entry name" value="Endonuclease/exonuclease/phosphatase"/>
    <property type="match status" value="1"/>
</dbReference>
<dbReference type="SUPFAM" id="SSF56219">
    <property type="entry name" value="DNase I-like"/>
    <property type="match status" value="1"/>
</dbReference>
<feature type="domain" description="Endonuclease/exonuclease/phosphatase" evidence="1">
    <location>
        <begin position="212"/>
        <end position="322"/>
    </location>
</feature>
<sequence length="524" mass="60323">MLIEIVIEEIEIDIERDRTVILCEYSGSKALGRIPSDVKQYNSVEAQALSDQTPFPGPATNKMDKLTENERIHQNRHLTQDWPRDLDEDIDVEELDAKTGDNELVAATVLKRKLLFKAVEDKPPKAVKVNNQFETLSNHEEPMETVDVTNASSRERNTATQNYKTKLPPIVIAGTENYTTIVKTMRTDMINIADSENLEATTVTVNTKNGHIDFVAAYNPPTKILLKTDLDNITTDNHFLVGGDLSSKNTLWNSRTTIRNGRILEEHATETEYNVLAPESPTFYPGNHLHRPDVLDIILINLKLTTKSLTVLQELDSDHNPVLCEWDVDTEHQTNWHKPNIKTTDWTKFKTDLQETIPRNLEIETEEDINVAIYILLMTIQEAYMLHTVTSRKQQNVRMDQPELNFPIAQKREARRDWQWLRTPQERTNYNRLKAQLYPLLKGHQLSQQTKLTIYKGIIQPIILYGCVGWDYAAKTHINKLQTVQNKILRLITGTDIRTRTDHLHAITKSKTLPDIFKENRKIL</sequence>